<keyword evidence="3" id="KW-1185">Reference proteome</keyword>
<dbReference type="EMBL" id="CAKXZT010000160">
    <property type="protein sequence ID" value="CAH2407838.1"/>
    <property type="molecule type" value="Genomic_DNA"/>
</dbReference>
<feature type="domain" description="H repeat-associated protein N-terminal" evidence="1">
    <location>
        <begin position="13"/>
        <end position="66"/>
    </location>
</feature>
<dbReference type="InterPro" id="IPR032806">
    <property type="entry name" value="YbfD_N"/>
</dbReference>
<comment type="caution">
    <text evidence="2">The sequence shown here is derived from an EMBL/GenBank/DDBJ whole genome shotgun (WGS) entry which is preliminary data.</text>
</comment>
<proteinExistence type="predicted"/>
<evidence type="ECO:0000313" key="3">
    <source>
        <dbReference type="Proteomes" id="UP001153050"/>
    </source>
</evidence>
<evidence type="ECO:0000259" key="1">
    <source>
        <dbReference type="Pfam" id="PF13808"/>
    </source>
</evidence>
<dbReference type="Proteomes" id="UP001153050">
    <property type="component" value="Unassembled WGS sequence"/>
</dbReference>
<protein>
    <recommendedName>
        <fullName evidence="1">H repeat-associated protein N-terminal domain-containing protein</fullName>
    </recommendedName>
</protein>
<sequence length="68" mass="7905">MSEVATPRRKSLLEHFSAIKDNRQPCKVMYPLSEVRLLVVCDTMAACDDYDGIILWGNRHLDFLRRLP</sequence>
<accession>A0ABM9EER9</accession>
<name>A0ABM9EER9_9HYPH</name>
<gene>
    <name evidence="2" type="ORF">MES5069_620101</name>
</gene>
<evidence type="ECO:0000313" key="2">
    <source>
        <dbReference type="EMBL" id="CAH2407838.1"/>
    </source>
</evidence>
<dbReference type="Pfam" id="PF13808">
    <property type="entry name" value="DDE_Tnp_1_assoc"/>
    <property type="match status" value="1"/>
</dbReference>
<dbReference type="RefSeq" id="WP_254021388.1">
    <property type="nucleotide sequence ID" value="NZ_CAKXZT010000160.1"/>
</dbReference>
<reference evidence="2 3" key="1">
    <citation type="submission" date="2022-03" db="EMBL/GenBank/DDBJ databases">
        <authorList>
            <person name="Brunel B."/>
        </authorList>
    </citation>
    <scope>NUCLEOTIDE SEQUENCE [LARGE SCALE GENOMIC DNA]</scope>
    <source>
        <strain evidence="2">STM5069sample</strain>
    </source>
</reference>
<organism evidence="2 3">
    <name type="scientific">Mesorhizobium escarrei</name>
    <dbReference type="NCBI Taxonomy" id="666018"/>
    <lineage>
        <taxon>Bacteria</taxon>
        <taxon>Pseudomonadati</taxon>
        <taxon>Pseudomonadota</taxon>
        <taxon>Alphaproteobacteria</taxon>
        <taxon>Hyphomicrobiales</taxon>
        <taxon>Phyllobacteriaceae</taxon>
        <taxon>Mesorhizobium</taxon>
    </lineage>
</organism>